<accession>A0A1A9GQ19</accession>
<dbReference type="STRING" id="1300347.I601_3128"/>
<organism evidence="1 2">
    <name type="scientific">Nocardioides dokdonensis FR1436</name>
    <dbReference type="NCBI Taxonomy" id="1300347"/>
    <lineage>
        <taxon>Bacteria</taxon>
        <taxon>Bacillati</taxon>
        <taxon>Actinomycetota</taxon>
        <taxon>Actinomycetes</taxon>
        <taxon>Propionibacteriales</taxon>
        <taxon>Nocardioidaceae</taxon>
        <taxon>Nocardioides</taxon>
    </lineage>
</organism>
<proteinExistence type="predicted"/>
<reference evidence="1 2" key="1">
    <citation type="submission" date="2016-03" db="EMBL/GenBank/DDBJ databases">
        <title>Complete genome sequence of a soil Actinobacterium, Nocardioides dokdonensis FR1436.</title>
        <authorList>
            <person name="Kwon S.-K."/>
            <person name="Kim K."/>
            <person name="Kim J.F."/>
        </authorList>
    </citation>
    <scope>NUCLEOTIDE SEQUENCE [LARGE SCALE GENOMIC DNA]</scope>
    <source>
        <strain evidence="1 2">FR1436</strain>
    </source>
</reference>
<gene>
    <name evidence="1" type="ORF">I601_3128</name>
</gene>
<evidence type="ECO:0000313" key="2">
    <source>
        <dbReference type="Proteomes" id="UP000077868"/>
    </source>
</evidence>
<evidence type="ECO:0000313" key="1">
    <source>
        <dbReference type="EMBL" id="ANH39535.1"/>
    </source>
</evidence>
<keyword evidence="2" id="KW-1185">Reference proteome</keyword>
<dbReference type="Proteomes" id="UP000077868">
    <property type="component" value="Chromosome"/>
</dbReference>
<dbReference type="EMBL" id="CP015079">
    <property type="protein sequence ID" value="ANH39535.1"/>
    <property type="molecule type" value="Genomic_DNA"/>
</dbReference>
<sequence>MLHQASTEVFENGWVRDEVVTNALRALIGRQRPKLLKLRERGRFSINDICVLDGVPEHRTNLVGGSQRVDELLVLLACHGEVFTFSRDHFLRQRISVDDLCNEDSGGLLGLDCFAPRTRGLEAFPPGLHRRNCGDSPPVGDDRLRDLDAALDEDARHVGNELLSPGKCRRFCVVVDIDDLRLGLVLVLVGNEVRLALRALALAAVEVVVEPAVLGWPGVRSSSSHWNVPFISGIPMTSSVRRPSPGREVHVAQVPAPTVAGPSDELARFAVL</sequence>
<dbReference type="PATRIC" id="fig|1300347.3.peg.3123"/>
<name>A0A1A9GQ19_9ACTN</name>
<dbReference type="AlphaFoldDB" id="A0A1A9GQ19"/>
<dbReference type="KEGG" id="ndk:I601_3128"/>
<protein>
    <submittedName>
        <fullName evidence="1">Uncharacterized protein</fullName>
    </submittedName>
</protein>